<dbReference type="Gene3D" id="6.10.340.10">
    <property type="match status" value="1"/>
</dbReference>
<dbReference type="GO" id="GO:0016020">
    <property type="term" value="C:membrane"/>
    <property type="evidence" value="ECO:0007669"/>
    <property type="project" value="UniProtKB-SubCell"/>
</dbReference>
<evidence type="ECO:0000256" key="8">
    <source>
        <dbReference type="ARBA" id="ARBA00022989"/>
    </source>
</evidence>
<dbReference type="InterPro" id="IPR036097">
    <property type="entry name" value="HisK_dim/P_sf"/>
</dbReference>
<dbReference type="SUPFAM" id="SSF47384">
    <property type="entry name" value="Homodimeric domain of signal transducing histidine kinase"/>
    <property type="match status" value="1"/>
</dbReference>
<organism evidence="15 16">
    <name type="scientific">Xanthocytophaga agilis</name>
    <dbReference type="NCBI Taxonomy" id="3048010"/>
    <lineage>
        <taxon>Bacteria</taxon>
        <taxon>Pseudomonadati</taxon>
        <taxon>Bacteroidota</taxon>
        <taxon>Cytophagia</taxon>
        <taxon>Cytophagales</taxon>
        <taxon>Rhodocytophagaceae</taxon>
        <taxon>Xanthocytophaga</taxon>
    </lineage>
</organism>
<feature type="transmembrane region" description="Helical" evidence="12">
    <location>
        <begin position="12"/>
        <end position="37"/>
    </location>
</feature>
<dbReference type="Proteomes" id="UP001232063">
    <property type="component" value="Unassembled WGS sequence"/>
</dbReference>
<dbReference type="Gene3D" id="3.30.565.10">
    <property type="entry name" value="Histidine kinase-like ATPase, C-terminal domain"/>
    <property type="match status" value="1"/>
</dbReference>
<evidence type="ECO:0000313" key="16">
    <source>
        <dbReference type="Proteomes" id="UP001232063"/>
    </source>
</evidence>
<comment type="catalytic activity">
    <reaction evidence="1">
        <text>ATP + protein L-histidine = ADP + protein N-phospho-L-histidine.</text>
        <dbReference type="EC" id="2.7.13.3"/>
    </reaction>
</comment>
<dbReference type="InterPro" id="IPR003660">
    <property type="entry name" value="HAMP_dom"/>
</dbReference>
<keyword evidence="15" id="KW-0067">ATP-binding</keyword>
<dbReference type="EMBL" id="JASJOU010000001">
    <property type="protein sequence ID" value="MDJ1499897.1"/>
    <property type="molecule type" value="Genomic_DNA"/>
</dbReference>
<evidence type="ECO:0000259" key="14">
    <source>
        <dbReference type="PROSITE" id="PS50885"/>
    </source>
</evidence>
<feature type="domain" description="HAMP" evidence="14">
    <location>
        <begin position="185"/>
        <end position="238"/>
    </location>
</feature>
<dbReference type="InterPro" id="IPR050428">
    <property type="entry name" value="TCS_sensor_his_kinase"/>
</dbReference>
<dbReference type="InterPro" id="IPR036890">
    <property type="entry name" value="HATPase_C_sf"/>
</dbReference>
<dbReference type="PROSITE" id="PS50885">
    <property type="entry name" value="HAMP"/>
    <property type="match status" value="1"/>
</dbReference>
<dbReference type="InterPro" id="IPR003594">
    <property type="entry name" value="HATPase_dom"/>
</dbReference>
<evidence type="ECO:0000256" key="10">
    <source>
        <dbReference type="ARBA" id="ARBA00023136"/>
    </source>
</evidence>
<dbReference type="Pfam" id="PF00512">
    <property type="entry name" value="HisKA"/>
    <property type="match status" value="1"/>
</dbReference>
<dbReference type="SMART" id="SM00388">
    <property type="entry name" value="HisKA"/>
    <property type="match status" value="1"/>
</dbReference>
<proteinExistence type="predicted"/>
<comment type="caution">
    <text evidence="15">The sequence shown here is derived from an EMBL/GenBank/DDBJ whole genome shotgun (WGS) entry which is preliminary data.</text>
</comment>
<dbReference type="EC" id="2.7.13.3" evidence="3"/>
<dbReference type="CDD" id="cd06225">
    <property type="entry name" value="HAMP"/>
    <property type="match status" value="1"/>
</dbReference>
<dbReference type="SUPFAM" id="SSF55874">
    <property type="entry name" value="ATPase domain of HSP90 chaperone/DNA topoisomerase II/histidine kinase"/>
    <property type="match status" value="1"/>
</dbReference>
<keyword evidence="11" id="KW-0175">Coiled coil</keyword>
<sequence length="463" mass="53180">MFQHKIIVPHKVRLAVLFSGLVAIILLITSLITYLFYSSFRKEEFYDRLEEKALNTARLLIDVREIDNDILKIIDQNTINKLYEEKVLVFDPQNRLIYSSIDDHKVNYSPTLLQHIREQHKIEYTDKESEIIGLFYNEKGQNNVVIASAYDKYGRRKLNNLIYTLAIAGSLGMLLTGVAGYYYVQQTFKPVELLNEKIARINATNLQEKLTIENRDEEINRLAQNFNYMLDRLSLAFETQKNFVQHASHELRTPLATLVAQLEAARKKSRSIEEYQALLASLQEDLDKLTNITNSLLLLARYDKIRLEADAQRVRIDELLFEAVEDVKMHLPQAIVSVGFQEIPDDDTLLTVQGQGLMLKNSFVNLIENACKYSDNQSAQVLIHAQKDRILIQFFNEGSPLSDTETSRIFQPFFRGQNASGKRGFGLGLSMVRRIIEAHGGTISYQVSDNQINIFSLVLPHQF</sequence>
<keyword evidence="9" id="KW-0902">Two-component regulatory system</keyword>
<dbReference type="Pfam" id="PF02518">
    <property type="entry name" value="HATPase_c"/>
    <property type="match status" value="1"/>
</dbReference>
<protein>
    <recommendedName>
        <fullName evidence="3">histidine kinase</fullName>
        <ecNumber evidence="3">2.7.13.3</ecNumber>
    </recommendedName>
</protein>
<evidence type="ECO:0000256" key="2">
    <source>
        <dbReference type="ARBA" id="ARBA00004370"/>
    </source>
</evidence>
<feature type="coiled-coil region" evidence="11">
    <location>
        <begin position="265"/>
        <end position="292"/>
    </location>
</feature>
<evidence type="ECO:0000256" key="12">
    <source>
        <dbReference type="SAM" id="Phobius"/>
    </source>
</evidence>
<reference evidence="15" key="1">
    <citation type="submission" date="2023-05" db="EMBL/GenBank/DDBJ databases">
        <authorList>
            <person name="Zhang X."/>
        </authorList>
    </citation>
    <scope>NUCLEOTIDE SEQUENCE</scope>
    <source>
        <strain evidence="15">BD1B2-1</strain>
    </source>
</reference>
<keyword evidence="4" id="KW-0597">Phosphoprotein</keyword>
<dbReference type="InterPro" id="IPR005467">
    <property type="entry name" value="His_kinase_dom"/>
</dbReference>
<dbReference type="AlphaFoldDB" id="A0AAE3R3A8"/>
<comment type="subcellular location">
    <subcellularLocation>
        <location evidence="2">Membrane</location>
    </subcellularLocation>
</comment>
<evidence type="ECO:0000313" key="15">
    <source>
        <dbReference type="EMBL" id="MDJ1499897.1"/>
    </source>
</evidence>
<keyword evidence="7" id="KW-0418">Kinase</keyword>
<evidence type="ECO:0000256" key="4">
    <source>
        <dbReference type="ARBA" id="ARBA00022553"/>
    </source>
</evidence>
<evidence type="ECO:0000256" key="6">
    <source>
        <dbReference type="ARBA" id="ARBA00022692"/>
    </source>
</evidence>
<dbReference type="GO" id="GO:0000155">
    <property type="term" value="F:phosphorelay sensor kinase activity"/>
    <property type="evidence" value="ECO:0007669"/>
    <property type="project" value="InterPro"/>
</dbReference>
<gene>
    <name evidence="15" type="ORF">QNI22_04545</name>
</gene>
<keyword evidence="16" id="KW-1185">Reference proteome</keyword>
<dbReference type="SMART" id="SM00304">
    <property type="entry name" value="HAMP"/>
    <property type="match status" value="1"/>
</dbReference>
<dbReference type="PRINTS" id="PR00344">
    <property type="entry name" value="BCTRLSENSOR"/>
</dbReference>
<evidence type="ECO:0000256" key="7">
    <source>
        <dbReference type="ARBA" id="ARBA00022777"/>
    </source>
</evidence>
<keyword evidence="8 12" id="KW-1133">Transmembrane helix</keyword>
<dbReference type="PROSITE" id="PS50109">
    <property type="entry name" value="HIS_KIN"/>
    <property type="match status" value="1"/>
</dbReference>
<dbReference type="GO" id="GO:0005524">
    <property type="term" value="F:ATP binding"/>
    <property type="evidence" value="ECO:0007669"/>
    <property type="project" value="UniProtKB-KW"/>
</dbReference>
<dbReference type="InterPro" id="IPR004358">
    <property type="entry name" value="Sig_transdc_His_kin-like_C"/>
</dbReference>
<dbReference type="PANTHER" id="PTHR45436">
    <property type="entry name" value="SENSOR HISTIDINE KINASE YKOH"/>
    <property type="match status" value="1"/>
</dbReference>
<dbReference type="CDD" id="cd00082">
    <property type="entry name" value="HisKA"/>
    <property type="match status" value="1"/>
</dbReference>
<dbReference type="Pfam" id="PF00672">
    <property type="entry name" value="HAMP"/>
    <property type="match status" value="1"/>
</dbReference>
<dbReference type="InterPro" id="IPR003661">
    <property type="entry name" value="HisK_dim/P_dom"/>
</dbReference>
<name>A0AAE3R3A8_9BACT</name>
<dbReference type="SMART" id="SM00387">
    <property type="entry name" value="HATPase_c"/>
    <property type="match status" value="1"/>
</dbReference>
<dbReference type="PANTHER" id="PTHR45436:SF5">
    <property type="entry name" value="SENSOR HISTIDINE KINASE TRCS"/>
    <property type="match status" value="1"/>
</dbReference>
<evidence type="ECO:0000256" key="11">
    <source>
        <dbReference type="SAM" id="Coils"/>
    </source>
</evidence>
<feature type="transmembrane region" description="Helical" evidence="12">
    <location>
        <begin position="161"/>
        <end position="184"/>
    </location>
</feature>
<evidence type="ECO:0000256" key="5">
    <source>
        <dbReference type="ARBA" id="ARBA00022679"/>
    </source>
</evidence>
<feature type="domain" description="Histidine kinase" evidence="13">
    <location>
        <begin position="246"/>
        <end position="463"/>
    </location>
</feature>
<evidence type="ECO:0000256" key="9">
    <source>
        <dbReference type="ARBA" id="ARBA00023012"/>
    </source>
</evidence>
<accession>A0AAE3R3A8</accession>
<keyword evidence="10 12" id="KW-0472">Membrane</keyword>
<evidence type="ECO:0000256" key="3">
    <source>
        <dbReference type="ARBA" id="ARBA00012438"/>
    </source>
</evidence>
<evidence type="ECO:0000259" key="13">
    <source>
        <dbReference type="PROSITE" id="PS50109"/>
    </source>
</evidence>
<dbReference type="SUPFAM" id="SSF158472">
    <property type="entry name" value="HAMP domain-like"/>
    <property type="match status" value="1"/>
</dbReference>
<keyword evidence="6 12" id="KW-0812">Transmembrane</keyword>
<dbReference type="CDD" id="cd00075">
    <property type="entry name" value="HATPase"/>
    <property type="match status" value="1"/>
</dbReference>
<dbReference type="RefSeq" id="WP_313993264.1">
    <property type="nucleotide sequence ID" value="NZ_JASJOU010000001.1"/>
</dbReference>
<keyword evidence="15" id="KW-0547">Nucleotide-binding</keyword>
<evidence type="ECO:0000256" key="1">
    <source>
        <dbReference type="ARBA" id="ARBA00000085"/>
    </source>
</evidence>
<dbReference type="Gene3D" id="1.10.287.130">
    <property type="match status" value="1"/>
</dbReference>
<keyword evidence="5" id="KW-0808">Transferase</keyword>